<dbReference type="SUPFAM" id="SSF102848">
    <property type="entry name" value="NSFL1 (p97 ATPase) cofactor p47, SEP domain"/>
    <property type="match status" value="1"/>
</dbReference>
<protein>
    <submittedName>
        <fullName evidence="4">Uncharacterized protein</fullName>
    </submittedName>
</protein>
<dbReference type="Gene3D" id="3.10.20.90">
    <property type="entry name" value="Phosphatidylinositol 3-kinase Catalytic Subunit, Chain A, domain 1"/>
    <property type="match status" value="1"/>
</dbReference>
<dbReference type="SMART" id="SM00553">
    <property type="entry name" value="SEP"/>
    <property type="match status" value="1"/>
</dbReference>
<dbReference type="Pfam" id="PF00789">
    <property type="entry name" value="UBX"/>
    <property type="match status" value="1"/>
</dbReference>
<organism evidence="4 5">
    <name type="scientific">Solanum tuberosum</name>
    <name type="common">Potato</name>
    <dbReference type="NCBI Taxonomy" id="4113"/>
    <lineage>
        <taxon>Eukaryota</taxon>
        <taxon>Viridiplantae</taxon>
        <taxon>Streptophyta</taxon>
        <taxon>Embryophyta</taxon>
        <taxon>Tracheophyta</taxon>
        <taxon>Spermatophyta</taxon>
        <taxon>Magnoliopsida</taxon>
        <taxon>eudicotyledons</taxon>
        <taxon>Gunneridae</taxon>
        <taxon>Pentapetalae</taxon>
        <taxon>asterids</taxon>
        <taxon>lamiids</taxon>
        <taxon>Solanales</taxon>
        <taxon>Solanaceae</taxon>
        <taxon>Solanoideae</taxon>
        <taxon>Solaneae</taxon>
        <taxon>Solanum</taxon>
    </lineage>
</organism>
<dbReference type="SMART" id="SM00166">
    <property type="entry name" value="UBX"/>
    <property type="match status" value="1"/>
</dbReference>
<dbReference type="PANTHER" id="PTHR23333:SF45">
    <property type="entry name" value="PLANT UBX DOMAIN-CONTAINING PROTEIN 4-LIKE"/>
    <property type="match status" value="1"/>
</dbReference>
<evidence type="ECO:0000313" key="4">
    <source>
        <dbReference type="EMBL" id="KAH0756666.1"/>
    </source>
</evidence>
<dbReference type="InterPro" id="IPR001012">
    <property type="entry name" value="UBX_dom"/>
</dbReference>
<evidence type="ECO:0000259" key="3">
    <source>
        <dbReference type="PROSITE" id="PS51399"/>
    </source>
</evidence>
<feature type="domain" description="UBX" evidence="2">
    <location>
        <begin position="189"/>
        <end position="266"/>
    </location>
</feature>
<dbReference type="Pfam" id="PF08059">
    <property type="entry name" value="SEP"/>
    <property type="match status" value="1"/>
</dbReference>
<comment type="caution">
    <text evidence="4">The sequence shown here is derived from an EMBL/GenBank/DDBJ whole genome shotgun (WGS) entry which is preliminary data.</text>
</comment>
<gene>
    <name evidence="4" type="ORF">KY290_026936</name>
</gene>
<dbReference type="InterPro" id="IPR029071">
    <property type="entry name" value="Ubiquitin-like_domsf"/>
</dbReference>
<dbReference type="InterPro" id="IPR036241">
    <property type="entry name" value="NSFL1C_SEP_dom_sf"/>
</dbReference>
<evidence type="ECO:0000313" key="5">
    <source>
        <dbReference type="Proteomes" id="UP000826656"/>
    </source>
</evidence>
<feature type="domain" description="SEP" evidence="3">
    <location>
        <begin position="77"/>
        <end position="141"/>
    </location>
</feature>
<name>A0ABQ7UZX8_SOLTU</name>
<dbReference type="Proteomes" id="UP000826656">
    <property type="component" value="Unassembled WGS sequence"/>
</dbReference>
<dbReference type="PROSITE" id="PS51399">
    <property type="entry name" value="SEP"/>
    <property type="match status" value="1"/>
</dbReference>
<keyword evidence="1" id="KW-0833">Ubl conjugation pathway</keyword>
<dbReference type="PROSITE" id="PS50033">
    <property type="entry name" value="UBX"/>
    <property type="match status" value="1"/>
</dbReference>
<proteinExistence type="predicted"/>
<evidence type="ECO:0000256" key="1">
    <source>
        <dbReference type="ARBA" id="ARBA00022786"/>
    </source>
</evidence>
<sequence length="267" mass="29252">MHIHFHVADQSPLCSGMLVQDPSKENDVDALFNQARQCAAVEGPSEHLPSSGSRSFTGAARRLTEEAVPSVPQPPENATHAITFWRNGYTVDDGPPRSFDDPENASFLESNRKSECPKELEPADRKTHVHFNVTRSEEDCPVPEKRHVSFQGVRRTSGNTSNAAAVESTVVVSSFTADPAPSVGLVVDQTQPSTSIQVRLADGTRMVSRFNFQHSIRDIRGFIDASRPSGSRSYQLQTVGFPPKELSDLDQTIEQADLANSVVIQKL</sequence>
<dbReference type="PANTHER" id="PTHR23333">
    <property type="entry name" value="UBX DOMAIN CONTAINING PROTEIN"/>
    <property type="match status" value="1"/>
</dbReference>
<dbReference type="InterPro" id="IPR012989">
    <property type="entry name" value="SEP_domain"/>
</dbReference>
<reference evidence="4 5" key="1">
    <citation type="journal article" date="2021" name="bioRxiv">
        <title>Chromosome-scale and haplotype-resolved genome assembly of a tetraploid potato cultivar.</title>
        <authorList>
            <person name="Sun H."/>
            <person name="Jiao W.-B."/>
            <person name="Krause K."/>
            <person name="Campoy J.A."/>
            <person name="Goel M."/>
            <person name="Folz-Donahue K."/>
            <person name="Kukat C."/>
            <person name="Huettel B."/>
            <person name="Schneeberger K."/>
        </authorList>
    </citation>
    <scope>NUCLEOTIDE SEQUENCE [LARGE SCALE GENOMIC DNA]</scope>
    <source>
        <strain evidence="4">SolTubOtavaFocal</strain>
        <tissue evidence="4">Leaves</tissue>
    </source>
</reference>
<dbReference type="Gene3D" id="3.30.420.210">
    <property type="entry name" value="SEP domain"/>
    <property type="match status" value="1"/>
</dbReference>
<dbReference type="EMBL" id="JAIVGD010000018">
    <property type="protein sequence ID" value="KAH0756666.1"/>
    <property type="molecule type" value="Genomic_DNA"/>
</dbReference>
<keyword evidence="5" id="KW-1185">Reference proteome</keyword>
<dbReference type="SUPFAM" id="SSF54236">
    <property type="entry name" value="Ubiquitin-like"/>
    <property type="match status" value="1"/>
</dbReference>
<evidence type="ECO:0000259" key="2">
    <source>
        <dbReference type="PROSITE" id="PS50033"/>
    </source>
</evidence>
<dbReference type="CDD" id="cd01770">
    <property type="entry name" value="UBX_UBXN2"/>
    <property type="match status" value="1"/>
</dbReference>
<accession>A0ABQ7UZX8</accession>